<sequence length="143" mass="15690">MELDVADSTWFGLFNKAGLKHAFIHHVSIPETGTYSVTDDARTVEWIAGTPRIPYEAGREVGRIKKVSFNRTYAFQEQGKFGKVIDFTFISEEGRALIDSAAADLGYRQVRGSIEKIGLLIGLGTLALLVLMGVIIGAVMLTR</sequence>
<accession>A0A1J4N2R9</accession>
<keyword evidence="1" id="KW-0812">Transmembrane</keyword>
<feature type="transmembrane region" description="Helical" evidence="1">
    <location>
        <begin position="117"/>
        <end position="141"/>
    </location>
</feature>
<evidence type="ECO:0000256" key="1">
    <source>
        <dbReference type="SAM" id="Phobius"/>
    </source>
</evidence>
<evidence type="ECO:0000313" key="3">
    <source>
        <dbReference type="Proteomes" id="UP000033772"/>
    </source>
</evidence>
<protein>
    <submittedName>
        <fullName evidence="2">Uncharacterized protein</fullName>
    </submittedName>
</protein>
<proteinExistence type="predicted"/>
<evidence type="ECO:0000313" key="2">
    <source>
        <dbReference type="EMBL" id="OIJ25838.1"/>
    </source>
</evidence>
<dbReference type="Proteomes" id="UP000033772">
    <property type="component" value="Unassembled WGS sequence"/>
</dbReference>
<gene>
    <name evidence="2" type="ORF">UG56_015795</name>
</gene>
<organism evidence="2 3">
    <name type="scientific">Nocardioides luteus</name>
    <dbReference type="NCBI Taxonomy" id="1844"/>
    <lineage>
        <taxon>Bacteria</taxon>
        <taxon>Bacillati</taxon>
        <taxon>Actinomycetota</taxon>
        <taxon>Actinomycetes</taxon>
        <taxon>Propionibacteriales</taxon>
        <taxon>Nocardioidaceae</taxon>
        <taxon>Nocardioides</taxon>
    </lineage>
</organism>
<keyword evidence="3" id="KW-1185">Reference proteome</keyword>
<keyword evidence="1" id="KW-1133">Transmembrane helix</keyword>
<dbReference type="AlphaFoldDB" id="A0A1J4N2R9"/>
<name>A0A1J4N2R9_9ACTN</name>
<reference evidence="2" key="1">
    <citation type="submission" date="2016-10" db="EMBL/GenBank/DDBJ databases">
        <title>Draft Genome Sequence of Nocardioides luteus Strain BAFB, an Alkane-Degrading Bacterium Isolated from JP-7 Polluted Soil.</title>
        <authorList>
            <person name="Brown L."/>
            <person name="Ruiz O.N."/>
            <person name="Gunasekera T."/>
        </authorList>
    </citation>
    <scope>NUCLEOTIDE SEQUENCE [LARGE SCALE GENOMIC DNA]</scope>
    <source>
        <strain evidence="2">BAFB</strain>
    </source>
</reference>
<dbReference type="EMBL" id="JZDQ02000021">
    <property type="protein sequence ID" value="OIJ25838.1"/>
    <property type="molecule type" value="Genomic_DNA"/>
</dbReference>
<dbReference type="RefSeq" id="WP_045551778.1">
    <property type="nucleotide sequence ID" value="NZ_JZDQ02000021.1"/>
</dbReference>
<dbReference type="STRING" id="1844.UG56_015795"/>
<dbReference type="OrthoDB" id="4207784at2"/>
<comment type="caution">
    <text evidence="2">The sequence shown here is derived from an EMBL/GenBank/DDBJ whole genome shotgun (WGS) entry which is preliminary data.</text>
</comment>
<keyword evidence="1" id="KW-0472">Membrane</keyword>